<evidence type="ECO:0000313" key="1">
    <source>
        <dbReference type="EMBL" id="KNE02530.1"/>
    </source>
</evidence>
<accession>A0A0L0P8K4</accession>
<reference evidence="2" key="1">
    <citation type="journal article" date="2015" name="BMC Genomics">
        <title>Draft genome of a commonly misdiagnosed multidrug resistant pathogen Candida auris.</title>
        <authorList>
            <person name="Chatterjee S."/>
            <person name="Alampalli S.V."/>
            <person name="Nageshan R.K."/>
            <person name="Chettiar S.T."/>
            <person name="Joshi S."/>
            <person name="Tatu U.S."/>
        </authorList>
    </citation>
    <scope>NUCLEOTIDE SEQUENCE [LARGE SCALE GENOMIC DNA]</scope>
    <source>
        <strain evidence="2">6684</strain>
    </source>
</reference>
<gene>
    <name evidence="1" type="ORF">QG37_00339</name>
</gene>
<protein>
    <submittedName>
        <fullName evidence="1">Uncharacterized protein</fullName>
    </submittedName>
</protein>
<dbReference type="EMBL" id="LGST01000003">
    <property type="protein sequence ID" value="KNE02530.1"/>
    <property type="molecule type" value="Genomic_DNA"/>
</dbReference>
<name>A0A0L0P8K4_CANAR</name>
<dbReference type="AlphaFoldDB" id="A0A0L0P8K4"/>
<sequence>MVKHVFGEDRGRGRHVKGGVEMGRRQVEHIVKLLLFPFHDVQRHLLLCLMWLTLSFEIGLGGKLVRGQYLSRDGGIKKETL</sequence>
<evidence type="ECO:0000313" key="2">
    <source>
        <dbReference type="Proteomes" id="UP000037122"/>
    </source>
</evidence>
<dbReference type="VEuPathDB" id="FungiDB:QG37_00339"/>
<organism evidence="1 2">
    <name type="scientific">Candidozyma auris</name>
    <name type="common">Yeast</name>
    <name type="synonym">Candida auris</name>
    <dbReference type="NCBI Taxonomy" id="498019"/>
    <lineage>
        <taxon>Eukaryota</taxon>
        <taxon>Fungi</taxon>
        <taxon>Dikarya</taxon>
        <taxon>Ascomycota</taxon>
        <taxon>Saccharomycotina</taxon>
        <taxon>Pichiomycetes</taxon>
        <taxon>Metschnikowiaceae</taxon>
        <taxon>Candidozyma</taxon>
    </lineage>
</organism>
<dbReference type="Proteomes" id="UP000037122">
    <property type="component" value="Unassembled WGS sequence"/>
</dbReference>
<comment type="caution">
    <text evidence="1">The sequence shown here is derived from an EMBL/GenBank/DDBJ whole genome shotgun (WGS) entry which is preliminary data.</text>
</comment>
<proteinExistence type="predicted"/>